<accession>A0A8C6N4S7</accession>
<keyword evidence="2" id="KW-1185">Reference proteome</keyword>
<name>A0A8C6N4S7_MUSSI</name>
<evidence type="ECO:0000313" key="1">
    <source>
        <dbReference type="Ensembl" id="ENSMSIP00000036087.1"/>
    </source>
</evidence>
<dbReference type="GeneTree" id="ENSGT01140000282845"/>
<organism evidence="1 2">
    <name type="scientific">Mus spicilegus</name>
    <name type="common">Mound-building mouse</name>
    <dbReference type="NCBI Taxonomy" id="10103"/>
    <lineage>
        <taxon>Eukaryota</taxon>
        <taxon>Metazoa</taxon>
        <taxon>Chordata</taxon>
        <taxon>Craniata</taxon>
        <taxon>Vertebrata</taxon>
        <taxon>Euteleostomi</taxon>
        <taxon>Mammalia</taxon>
        <taxon>Eutheria</taxon>
        <taxon>Euarchontoglires</taxon>
        <taxon>Glires</taxon>
        <taxon>Rodentia</taxon>
        <taxon>Myomorpha</taxon>
        <taxon>Muroidea</taxon>
        <taxon>Muridae</taxon>
        <taxon>Murinae</taxon>
        <taxon>Mus</taxon>
        <taxon>Mus</taxon>
    </lineage>
</organism>
<sequence length="119" mass="12125">VAPFTIIDLAARRPQLDAPGAHVQQKVEVTIQQLHGKVVGPLGRTVTAYPGPGPPALAEEQQPIGLSGSEVQGDGTGALGAPAGQCDKGLRTLKVFAQMSLGSSAHALQEQGQGSRGLL</sequence>
<proteinExistence type="predicted"/>
<dbReference type="Proteomes" id="UP000694415">
    <property type="component" value="Unplaced"/>
</dbReference>
<evidence type="ECO:0000313" key="2">
    <source>
        <dbReference type="Proteomes" id="UP000694415"/>
    </source>
</evidence>
<dbReference type="AlphaFoldDB" id="A0A8C6N4S7"/>
<reference evidence="1" key="2">
    <citation type="submission" date="2025-09" db="UniProtKB">
        <authorList>
            <consortium name="Ensembl"/>
        </authorList>
    </citation>
    <scope>IDENTIFICATION</scope>
</reference>
<reference evidence="1" key="1">
    <citation type="submission" date="2025-08" db="UniProtKB">
        <authorList>
            <consortium name="Ensembl"/>
        </authorList>
    </citation>
    <scope>IDENTIFICATION</scope>
</reference>
<dbReference type="Ensembl" id="ENSMSIT00000045449.1">
    <property type="protein sequence ID" value="ENSMSIP00000036087.1"/>
    <property type="gene ID" value="ENSMSIG00000030041.1"/>
</dbReference>
<protein>
    <submittedName>
        <fullName evidence="1">Uncharacterized protein</fullName>
    </submittedName>
</protein>